<keyword evidence="2 4" id="KW-0442">Lipid degradation</keyword>
<organism evidence="6 7">
    <name type="scientific">Pelagibaculum spongiae</name>
    <dbReference type="NCBI Taxonomy" id="2080658"/>
    <lineage>
        <taxon>Bacteria</taxon>
        <taxon>Pseudomonadati</taxon>
        <taxon>Pseudomonadota</taxon>
        <taxon>Gammaproteobacteria</taxon>
        <taxon>Oceanospirillales</taxon>
        <taxon>Pelagibaculum</taxon>
    </lineage>
</organism>
<protein>
    <submittedName>
        <fullName evidence="6">Patatin</fullName>
    </submittedName>
</protein>
<reference evidence="6 7" key="1">
    <citation type="submission" date="2018-04" db="EMBL/GenBank/DDBJ databases">
        <title>Thalassorhabdus spongiae gen. nov., sp. nov., isolated from a marine sponge in South-West Iceland.</title>
        <authorList>
            <person name="Knobloch S."/>
            <person name="Daussin A."/>
            <person name="Johannsson R."/>
            <person name="Marteinsson V.T."/>
        </authorList>
    </citation>
    <scope>NUCLEOTIDE SEQUENCE [LARGE SCALE GENOMIC DNA]</scope>
    <source>
        <strain evidence="6 7">Hp12</strain>
    </source>
</reference>
<keyword evidence="1 4" id="KW-0378">Hydrolase</keyword>
<gene>
    <name evidence="6" type="ORF">DC094_14375</name>
</gene>
<dbReference type="GO" id="GO:0016787">
    <property type="term" value="F:hydrolase activity"/>
    <property type="evidence" value="ECO:0007669"/>
    <property type="project" value="UniProtKB-UniRule"/>
</dbReference>
<sequence>MNLTPFSSLPKVGLALSGGACRGAAHIGAIAALEQYQIQPSMISGTSIGALVAAFYAFGKTPEQMLEIAHQMGWLDMTRPSLSKMGLLSNQSLRKLIEKHLGQVTMQDAPIPLAFIATNLISGEKVVLDSGSVADNLMATTCVPGLMAPVEINGRLLVDGGLLENLPLSPLQNMGAEALLAIDLAGGHNYGKPDNAMDVLLSALDIALDNNARSHHQLADHIVKMDLSHFSRWDPKQALEIYQTGYHLTCIEISKIQQMLQEKSGVVPGIKRWLGVES</sequence>
<feature type="active site" description="Nucleophile" evidence="4">
    <location>
        <position position="47"/>
    </location>
</feature>
<dbReference type="EMBL" id="QDDL01000006">
    <property type="protein sequence ID" value="PVZ67622.1"/>
    <property type="molecule type" value="Genomic_DNA"/>
</dbReference>
<dbReference type="PROSITE" id="PS51635">
    <property type="entry name" value="PNPLA"/>
    <property type="match status" value="1"/>
</dbReference>
<keyword evidence="3 4" id="KW-0443">Lipid metabolism</keyword>
<evidence type="ECO:0000256" key="2">
    <source>
        <dbReference type="ARBA" id="ARBA00022963"/>
    </source>
</evidence>
<feature type="active site" description="Proton acceptor" evidence="4">
    <location>
        <position position="159"/>
    </location>
</feature>
<dbReference type="GO" id="GO:0016042">
    <property type="term" value="P:lipid catabolic process"/>
    <property type="evidence" value="ECO:0007669"/>
    <property type="project" value="UniProtKB-UniRule"/>
</dbReference>
<dbReference type="InterPro" id="IPR050301">
    <property type="entry name" value="NTE"/>
</dbReference>
<dbReference type="InterPro" id="IPR002641">
    <property type="entry name" value="PNPLA_dom"/>
</dbReference>
<evidence type="ECO:0000259" key="5">
    <source>
        <dbReference type="PROSITE" id="PS51635"/>
    </source>
</evidence>
<comment type="caution">
    <text evidence="6">The sequence shown here is derived from an EMBL/GenBank/DDBJ whole genome shotgun (WGS) entry which is preliminary data.</text>
</comment>
<dbReference type="RefSeq" id="WP_116687818.1">
    <property type="nucleotide sequence ID" value="NZ_CAWNYD010000006.1"/>
</dbReference>
<evidence type="ECO:0000256" key="4">
    <source>
        <dbReference type="PROSITE-ProRule" id="PRU01161"/>
    </source>
</evidence>
<keyword evidence="7" id="KW-1185">Reference proteome</keyword>
<evidence type="ECO:0000313" key="6">
    <source>
        <dbReference type="EMBL" id="PVZ67622.1"/>
    </source>
</evidence>
<dbReference type="PANTHER" id="PTHR14226:SF29">
    <property type="entry name" value="NEUROPATHY TARGET ESTERASE SWS"/>
    <property type="match status" value="1"/>
</dbReference>
<proteinExistence type="predicted"/>
<feature type="short sequence motif" description="GXSXG" evidence="4">
    <location>
        <begin position="45"/>
        <end position="49"/>
    </location>
</feature>
<dbReference type="Pfam" id="PF01734">
    <property type="entry name" value="Patatin"/>
    <property type="match status" value="1"/>
</dbReference>
<dbReference type="CDD" id="cd07205">
    <property type="entry name" value="Pat_PNPLA6_PNPLA7_NTE1_like"/>
    <property type="match status" value="1"/>
</dbReference>
<evidence type="ECO:0000256" key="3">
    <source>
        <dbReference type="ARBA" id="ARBA00023098"/>
    </source>
</evidence>
<dbReference type="OrthoDB" id="5290098at2"/>
<comment type="caution">
    <text evidence="4">Lacks conserved residue(s) required for the propagation of feature annotation.</text>
</comment>
<evidence type="ECO:0000313" key="7">
    <source>
        <dbReference type="Proteomes" id="UP000244906"/>
    </source>
</evidence>
<feature type="domain" description="PNPLA" evidence="5">
    <location>
        <begin position="14"/>
        <end position="172"/>
    </location>
</feature>
<dbReference type="AlphaFoldDB" id="A0A2V1GYM1"/>
<feature type="short sequence motif" description="DGA/G" evidence="4">
    <location>
        <begin position="159"/>
        <end position="161"/>
    </location>
</feature>
<dbReference type="PANTHER" id="PTHR14226">
    <property type="entry name" value="NEUROPATHY TARGET ESTERASE/SWISS CHEESE D.MELANOGASTER"/>
    <property type="match status" value="1"/>
</dbReference>
<dbReference type="SUPFAM" id="SSF52151">
    <property type="entry name" value="FabD/lysophospholipase-like"/>
    <property type="match status" value="1"/>
</dbReference>
<name>A0A2V1GYM1_9GAMM</name>
<dbReference type="Proteomes" id="UP000244906">
    <property type="component" value="Unassembled WGS sequence"/>
</dbReference>
<accession>A0A2V1GYM1</accession>
<evidence type="ECO:0000256" key="1">
    <source>
        <dbReference type="ARBA" id="ARBA00022801"/>
    </source>
</evidence>
<dbReference type="InterPro" id="IPR016035">
    <property type="entry name" value="Acyl_Trfase/lysoPLipase"/>
</dbReference>
<dbReference type="Gene3D" id="3.40.1090.10">
    <property type="entry name" value="Cytosolic phospholipase A2 catalytic domain"/>
    <property type="match status" value="2"/>
</dbReference>